<keyword evidence="4" id="KW-0539">Nucleus</keyword>
<comment type="caution">
    <text evidence="9">The sequence shown here is derived from an EMBL/GenBank/DDBJ whole genome shotgun (WGS) entry which is preliminary data.</text>
</comment>
<feature type="compositionally biased region" description="Basic and acidic residues" evidence="6">
    <location>
        <begin position="319"/>
        <end position="330"/>
    </location>
</feature>
<feature type="domain" description="SERRATE/Ars2 N-terminal" evidence="8">
    <location>
        <begin position="204"/>
        <end position="313"/>
    </location>
</feature>
<keyword evidence="10" id="KW-1185">Reference proteome</keyword>
<comment type="similarity">
    <text evidence="2">Belongs to the ARS2 family.</text>
</comment>
<dbReference type="Pfam" id="PF04959">
    <property type="entry name" value="ARS2"/>
    <property type="match status" value="1"/>
</dbReference>
<dbReference type="PANTHER" id="PTHR13165:SF0">
    <property type="entry name" value="SERRATE RNA EFFECTOR MOLECULE HOMOLOG"/>
    <property type="match status" value="1"/>
</dbReference>
<feature type="region of interest" description="Disordered" evidence="6">
    <location>
        <begin position="90"/>
        <end position="141"/>
    </location>
</feature>
<evidence type="ECO:0000256" key="3">
    <source>
        <dbReference type="ARBA" id="ARBA00017364"/>
    </source>
</evidence>
<evidence type="ECO:0000313" key="9">
    <source>
        <dbReference type="EMBL" id="KAF8766991.1"/>
    </source>
</evidence>
<dbReference type="GO" id="GO:0031053">
    <property type="term" value="P:primary miRNA processing"/>
    <property type="evidence" value="ECO:0007669"/>
    <property type="project" value="TreeGrafter"/>
</dbReference>
<comment type="subcellular location">
    <subcellularLocation>
        <location evidence="1">Nucleus</location>
    </subcellularLocation>
</comment>
<feature type="region of interest" description="Disordered" evidence="6">
    <location>
        <begin position="319"/>
        <end position="487"/>
    </location>
</feature>
<dbReference type="GO" id="GO:0003676">
    <property type="term" value="F:nucleic acid binding"/>
    <property type="evidence" value="ECO:0007669"/>
    <property type="project" value="InterPro"/>
</dbReference>
<evidence type="ECO:0000259" key="7">
    <source>
        <dbReference type="Pfam" id="PF04959"/>
    </source>
</evidence>
<feature type="compositionally biased region" description="Acidic residues" evidence="6">
    <location>
        <begin position="466"/>
        <end position="483"/>
    </location>
</feature>
<evidence type="ECO:0000256" key="5">
    <source>
        <dbReference type="ARBA" id="ARBA00030701"/>
    </source>
</evidence>
<dbReference type="InterPro" id="IPR012677">
    <property type="entry name" value="Nucleotide-bd_a/b_plait_sf"/>
</dbReference>
<feature type="domain" description="SERRATE/Ars2 C-terminal" evidence="7">
    <location>
        <begin position="717"/>
        <end position="905"/>
    </location>
</feature>
<reference evidence="9" key="2">
    <citation type="submission" date="2020-06" db="EMBL/GenBank/DDBJ databases">
        <authorList>
            <person name="Sheffer M."/>
        </authorList>
    </citation>
    <scope>NUCLEOTIDE SEQUENCE</scope>
</reference>
<dbReference type="Gene3D" id="3.30.70.330">
    <property type="match status" value="1"/>
</dbReference>
<feature type="compositionally biased region" description="Basic and acidic residues" evidence="6">
    <location>
        <begin position="90"/>
        <end position="140"/>
    </location>
</feature>
<dbReference type="AlphaFoldDB" id="A0A8T0E974"/>
<feature type="compositionally biased region" description="Basic and acidic residues" evidence="6">
    <location>
        <begin position="907"/>
        <end position="921"/>
    </location>
</feature>
<evidence type="ECO:0000256" key="6">
    <source>
        <dbReference type="SAM" id="MobiDB-lite"/>
    </source>
</evidence>
<dbReference type="InterPro" id="IPR021933">
    <property type="entry name" value="SERRATE/Ars2_N"/>
</dbReference>
<feature type="compositionally biased region" description="Basic and acidic residues" evidence="6">
    <location>
        <begin position="411"/>
        <end position="451"/>
    </location>
</feature>
<gene>
    <name evidence="9" type="ORF">HNY73_020004</name>
</gene>
<proteinExistence type="inferred from homology"/>
<dbReference type="CDD" id="cd00590">
    <property type="entry name" value="RRM_SF"/>
    <property type="match status" value="1"/>
</dbReference>
<feature type="compositionally biased region" description="Acidic residues" evidence="6">
    <location>
        <begin position="340"/>
        <end position="353"/>
    </location>
</feature>
<feature type="region of interest" description="Disordered" evidence="6">
    <location>
        <begin position="898"/>
        <end position="929"/>
    </location>
</feature>
<dbReference type="InterPro" id="IPR007042">
    <property type="entry name" value="SERRATE/Ars2_C"/>
</dbReference>
<dbReference type="EMBL" id="JABXBU010002230">
    <property type="protein sequence ID" value="KAF8766991.1"/>
    <property type="molecule type" value="Genomic_DNA"/>
</dbReference>
<evidence type="ECO:0000256" key="2">
    <source>
        <dbReference type="ARBA" id="ARBA00005407"/>
    </source>
</evidence>
<dbReference type="InterPro" id="IPR039727">
    <property type="entry name" value="SE/Ars2"/>
</dbReference>
<sequence length="929" mass="108760">MEKRKADKSESWDHSNLDSYQFPFLYLSNSRLTKSKELWWRRRRKLWRRWYGLVSSVLFISVKCQTEIDKKMGDSDEEYDRRRARDKFRRERSDYQDRGREERGRRDDWSERDGRGSRREYRDYDPRNRRDRYSPARHEISPPLKRMRRDWDDRSSGYGSNFDANYPGGGMMGGMHAGWGMHGQMAPQREVDTGVTQPPMMTFKQFLSSQDDGIDDQEAVKKYNEYKLEFRRQQINEFFLNHKDEEWFKLKHHPEESAKRKAELHEALKRRLAVFMELYEKGWVDEVRIDQENSEQIIKFLDAVVIKLEGGTDFDLKVLDEPYEEEKPKETTLLPSSLKEEEEDDDENDEEKIDEVKSKKKRKRSHSSRSGDDSSSGSESDSDSLPPGVDDEEGRLAKNGLPKGKSRRARSPSESDKDSVDKDDSLDKSDISIKQEMDDSLPEKVVKKEIDPDLEECEEAEKRTEEDGEKEVEDVMDEKEDEEPKPRALHKTHSIFLRYLAPSITKQEVEAMCKRFPGFLRVAIADPQPERRFVRRAWVTFERSVNIKEMCWKLNGIRLRDSELGAIVNRDLSRRIRSVNGISSHKQVVRADIKLAARIIQNLDKQKKLWQDDDERKEELDERGFLLSSKNPLLKNITDYLIEEASAEEDELLGMGDNDENRDSEEGCTLERDENLVKVLDRLLLYLRVVHSVDYYNSSEYPSEDEMPNRCGIMHARGSPPSSKVTQQEINDYISHFEQKSQIFLQTPTKLDEEECVKLGKKDPEAEVEKFIQANTQELAKDKWLCPLSGKKFKGPEFVRKHIFNKHAEKIEEVKKEVEYFNNYLMDPKRAQLPEHPSNRPTGQRTENMHGINGPPFHSGPFPPPMPPYFGPRGPGPNFGGFGGQNYGRMDMYRSGYGKRNFQRRSPRSDSRKMITYRDLDAPDDVEVF</sequence>
<dbReference type="Pfam" id="PF12066">
    <property type="entry name" value="SERRATE_Ars2_N"/>
    <property type="match status" value="1"/>
</dbReference>
<dbReference type="GO" id="GO:0016604">
    <property type="term" value="C:nuclear body"/>
    <property type="evidence" value="ECO:0007669"/>
    <property type="project" value="TreeGrafter"/>
</dbReference>
<organism evidence="9 10">
    <name type="scientific">Argiope bruennichi</name>
    <name type="common">Wasp spider</name>
    <name type="synonym">Aranea bruennichi</name>
    <dbReference type="NCBI Taxonomy" id="94029"/>
    <lineage>
        <taxon>Eukaryota</taxon>
        <taxon>Metazoa</taxon>
        <taxon>Ecdysozoa</taxon>
        <taxon>Arthropoda</taxon>
        <taxon>Chelicerata</taxon>
        <taxon>Arachnida</taxon>
        <taxon>Araneae</taxon>
        <taxon>Araneomorphae</taxon>
        <taxon>Entelegynae</taxon>
        <taxon>Araneoidea</taxon>
        <taxon>Araneidae</taxon>
        <taxon>Argiope</taxon>
    </lineage>
</organism>
<reference evidence="9" key="1">
    <citation type="journal article" date="2020" name="bioRxiv">
        <title>Chromosome-level reference genome of the European wasp spider Argiope bruennichi: a resource for studies on range expansion and evolutionary adaptation.</title>
        <authorList>
            <person name="Sheffer M.M."/>
            <person name="Hoppe A."/>
            <person name="Krehenwinkel H."/>
            <person name="Uhl G."/>
            <person name="Kuss A.W."/>
            <person name="Jensen L."/>
            <person name="Jensen C."/>
            <person name="Gillespie R.G."/>
            <person name="Hoff K.J."/>
            <person name="Prost S."/>
        </authorList>
    </citation>
    <scope>NUCLEOTIDE SEQUENCE</scope>
</reference>
<evidence type="ECO:0000259" key="8">
    <source>
        <dbReference type="Pfam" id="PF12066"/>
    </source>
</evidence>
<feature type="compositionally biased region" description="Basic residues" evidence="6">
    <location>
        <begin position="358"/>
        <end position="367"/>
    </location>
</feature>
<evidence type="ECO:0000256" key="1">
    <source>
        <dbReference type="ARBA" id="ARBA00004123"/>
    </source>
</evidence>
<name>A0A8T0E974_ARGBR</name>
<feature type="region of interest" description="Disordered" evidence="6">
    <location>
        <begin position="830"/>
        <end position="851"/>
    </location>
</feature>
<dbReference type="InterPro" id="IPR035979">
    <property type="entry name" value="RBD_domain_sf"/>
</dbReference>
<evidence type="ECO:0000313" key="10">
    <source>
        <dbReference type="Proteomes" id="UP000807504"/>
    </source>
</evidence>
<dbReference type="PANTHER" id="PTHR13165">
    <property type="entry name" value="ARSENITE-RESISTANCE PROTEIN 2"/>
    <property type="match status" value="1"/>
</dbReference>
<dbReference type="Proteomes" id="UP000807504">
    <property type="component" value="Unassembled WGS sequence"/>
</dbReference>
<dbReference type="SUPFAM" id="SSF54928">
    <property type="entry name" value="RNA-binding domain, RBD"/>
    <property type="match status" value="1"/>
</dbReference>
<accession>A0A8T0E974</accession>
<evidence type="ECO:0000256" key="4">
    <source>
        <dbReference type="ARBA" id="ARBA00023242"/>
    </source>
</evidence>
<protein>
    <recommendedName>
        <fullName evidence="3">Serrate RNA effector molecule homolog</fullName>
    </recommendedName>
    <alternativeName>
        <fullName evidence="5">Arsenite-resistance protein 2 homolog</fullName>
    </alternativeName>
</protein>